<dbReference type="RefSeq" id="WP_007694483.1">
    <property type="nucleotide sequence ID" value="NZ_AJRK01000407.1"/>
</dbReference>
<evidence type="ECO:0000256" key="1">
    <source>
        <dbReference type="SAM" id="MobiDB-lite"/>
    </source>
</evidence>
<organism evidence="3 4">
    <name type="scientific">Halococcus hamelinensis 100A6</name>
    <dbReference type="NCBI Taxonomy" id="1132509"/>
    <lineage>
        <taxon>Archaea</taxon>
        <taxon>Methanobacteriati</taxon>
        <taxon>Methanobacteriota</taxon>
        <taxon>Stenosarchaea group</taxon>
        <taxon>Halobacteria</taxon>
        <taxon>Halobacteriales</taxon>
        <taxon>Halococcaceae</taxon>
        <taxon>Halococcus</taxon>
    </lineage>
</organism>
<evidence type="ECO:0000256" key="2">
    <source>
        <dbReference type="SAM" id="Phobius"/>
    </source>
</evidence>
<feature type="compositionally biased region" description="Acidic residues" evidence="1">
    <location>
        <begin position="157"/>
        <end position="178"/>
    </location>
</feature>
<dbReference type="EMBL" id="AOMB01000035">
    <property type="protein sequence ID" value="EMA37259.1"/>
    <property type="molecule type" value="Genomic_DNA"/>
</dbReference>
<dbReference type="Proteomes" id="UP000011566">
    <property type="component" value="Unassembled WGS sequence"/>
</dbReference>
<protein>
    <submittedName>
        <fullName evidence="3">Phage T7 F exclusion suppressor FxsA</fullName>
    </submittedName>
</protein>
<dbReference type="PATRIC" id="fig|1132509.6.peg.2965"/>
<reference evidence="3 4" key="1">
    <citation type="journal article" date="2014" name="PLoS Genet.">
        <title>Phylogenetically driven sequencing of extremely halophilic archaea reveals strategies for static and dynamic osmo-response.</title>
        <authorList>
            <person name="Becker E.A."/>
            <person name="Seitzer P.M."/>
            <person name="Tritt A."/>
            <person name="Larsen D."/>
            <person name="Krusor M."/>
            <person name="Yao A.I."/>
            <person name="Wu D."/>
            <person name="Madern D."/>
            <person name="Eisen J.A."/>
            <person name="Darling A.E."/>
            <person name="Facciotti M.T."/>
        </authorList>
    </citation>
    <scope>NUCLEOTIDE SEQUENCE [LARGE SCALE GENOMIC DNA]</scope>
    <source>
        <strain evidence="3 4">100A6</strain>
    </source>
</reference>
<dbReference type="OrthoDB" id="214825at2157"/>
<dbReference type="Pfam" id="PF04186">
    <property type="entry name" value="FxsA"/>
    <property type="match status" value="1"/>
</dbReference>
<keyword evidence="2" id="KW-1133">Transmembrane helix</keyword>
<dbReference type="eggNOG" id="arCOG03059">
    <property type="taxonomic scope" value="Archaea"/>
</dbReference>
<comment type="caution">
    <text evidence="3">The sequence shown here is derived from an EMBL/GenBank/DDBJ whole genome shotgun (WGS) entry which is preliminary data.</text>
</comment>
<proteinExistence type="predicted"/>
<evidence type="ECO:0000313" key="3">
    <source>
        <dbReference type="EMBL" id="EMA37259.1"/>
    </source>
</evidence>
<sequence length="178" mass="19218">MFGRLLLAALILALADAFVLLIVAGQIGALLTIGLVVLTALVGSLLVRSEGRATLHRLQRRLQNFEAPTDELLDGVLIVLGGGFLITPGLLTDLTGFLFVIPFTRAPLRVALKRWVITPSVRKKLQNGSLNVQVGGTLGNTRSSTGFGGQDRTQDTTTDDSYYDLDDNMYDVEDEESS</sequence>
<gene>
    <name evidence="3" type="primary">fxsA</name>
    <name evidence="3" type="ORF">C447_12847</name>
</gene>
<dbReference type="PANTHER" id="PTHR35335:SF1">
    <property type="entry name" value="UPF0716 PROTEIN FXSA"/>
    <property type="match status" value="1"/>
</dbReference>
<name>M0LY21_9EURY</name>
<feature type="transmembrane region" description="Helical" evidence="2">
    <location>
        <begin position="27"/>
        <end position="47"/>
    </location>
</feature>
<keyword evidence="2" id="KW-0472">Membrane</keyword>
<evidence type="ECO:0000313" key="4">
    <source>
        <dbReference type="Proteomes" id="UP000011566"/>
    </source>
</evidence>
<accession>M0LY21</accession>
<dbReference type="AlphaFoldDB" id="M0LY21"/>
<dbReference type="GO" id="GO:0016020">
    <property type="term" value="C:membrane"/>
    <property type="evidence" value="ECO:0007669"/>
    <property type="project" value="InterPro"/>
</dbReference>
<feature type="region of interest" description="Disordered" evidence="1">
    <location>
        <begin position="141"/>
        <end position="178"/>
    </location>
</feature>
<dbReference type="InterPro" id="IPR007313">
    <property type="entry name" value="FxsA"/>
</dbReference>
<keyword evidence="2" id="KW-0812">Transmembrane</keyword>
<keyword evidence="4" id="KW-1185">Reference proteome</keyword>
<dbReference type="PANTHER" id="PTHR35335">
    <property type="entry name" value="UPF0716 PROTEIN FXSA"/>
    <property type="match status" value="1"/>
</dbReference>
<dbReference type="NCBIfam" id="NF008528">
    <property type="entry name" value="PRK11463.1-2"/>
    <property type="match status" value="1"/>
</dbReference>